<dbReference type="AlphaFoldDB" id="A0A7K1FK79"/>
<dbReference type="SUPFAM" id="SSF56601">
    <property type="entry name" value="beta-lactamase/transpeptidase-like"/>
    <property type="match status" value="1"/>
</dbReference>
<keyword evidence="2 5" id="KW-0378">Hydrolase</keyword>
<evidence type="ECO:0000313" key="5">
    <source>
        <dbReference type="EMBL" id="MTD14542.1"/>
    </source>
</evidence>
<accession>A0A7K1FK79</accession>
<evidence type="ECO:0000313" key="6">
    <source>
        <dbReference type="Proteomes" id="UP000460221"/>
    </source>
</evidence>
<dbReference type="NCBIfam" id="TIGR00666">
    <property type="entry name" value="PBP4"/>
    <property type="match status" value="1"/>
</dbReference>
<dbReference type="Gene3D" id="3.40.710.10">
    <property type="entry name" value="DD-peptidase/beta-lactamase superfamily"/>
    <property type="match status" value="2"/>
</dbReference>
<dbReference type="InterPro" id="IPR000667">
    <property type="entry name" value="Peptidase_S13"/>
</dbReference>
<protein>
    <submittedName>
        <fullName evidence="5">D-alanyl-D-alanine carboxypeptidase/D-alanyl-D-alanine-endopeptidase</fullName>
        <ecNumber evidence="5">3.4.16.4</ecNumber>
    </submittedName>
</protein>
<evidence type="ECO:0000256" key="4">
    <source>
        <dbReference type="SAM" id="Phobius"/>
    </source>
</evidence>
<dbReference type="Proteomes" id="UP000460221">
    <property type="component" value="Unassembled WGS sequence"/>
</dbReference>
<keyword evidence="6" id="KW-1185">Reference proteome</keyword>
<comment type="caution">
    <text evidence="5">The sequence shown here is derived from an EMBL/GenBank/DDBJ whole genome shotgun (WGS) entry which is preliminary data.</text>
</comment>
<dbReference type="EMBL" id="WLYK01000003">
    <property type="protein sequence ID" value="MTD14542.1"/>
    <property type="molecule type" value="Genomic_DNA"/>
</dbReference>
<dbReference type="Pfam" id="PF02113">
    <property type="entry name" value="Peptidase_S13"/>
    <property type="match status" value="2"/>
</dbReference>
<keyword evidence="4" id="KW-1133">Transmembrane helix</keyword>
<keyword evidence="5" id="KW-0645">Protease</keyword>
<name>A0A7K1FK79_9ACTN</name>
<dbReference type="EC" id="3.4.16.4" evidence="5"/>
<comment type="similarity">
    <text evidence="1">Belongs to the peptidase S13 family.</text>
</comment>
<evidence type="ECO:0000256" key="3">
    <source>
        <dbReference type="SAM" id="MobiDB-lite"/>
    </source>
</evidence>
<keyword evidence="5" id="KW-0121">Carboxypeptidase</keyword>
<dbReference type="PANTHER" id="PTHR30023:SF0">
    <property type="entry name" value="PENICILLIN-SENSITIVE CARBOXYPEPTIDASE A"/>
    <property type="match status" value="1"/>
</dbReference>
<keyword evidence="4" id="KW-0472">Membrane</keyword>
<evidence type="ECO:0000256" key="2">
    <source>
        <dbReference type="ARBA" id="ARBA00022801"/>
    </source>
</evidence>
<dbReference type="InterPro" id="IPR012338">
    <property type="entry name" value="Beta-lactam/transpept-like"/>
</dbReference>
<reference evidence="5 6" key="1">
    <citation type="submission" date="2019-11" db="EMBL/GenBank/DDBJ databases">
        <authorList>
            <person name="Jiang L.-Q."/>
        </authorList>
    </citation>
    <scope>NUCLEOTIDE SEQUENCE [LARGE SCALE GENOMIC DNA]</scope>
    <source>
        <strain evidence="5 6">YIM 132087</strain>
    </source>
</reference>
<gene>
    <name evidence="5" type="primary">dacB</name>
    <name evidence="5" type="ORF">GIS00_11355</name>
</gene>
<feature type="transmembrane region" description="Helical" evidence="4">
    <location>
        <begin position="35"/>
        <end position="56"/>
    </location>
</feature>
<organism evidence="5 6">
    <name type="scientific">Nakamurella alba</name>
    <dbReference type="NCBI Taxonomy" id="2665158"/>
    <lineage>
        <taxon>Bacteria</taxon>
        <taxon>Bacillati</taxon>
        <taxon>Actinomycetota</taxon>
        <taxon>Actinomycetes</taxon>
        <taxon>Nakamurellales</taxon>
        <taxon>Nakamurellaceae</taxon>
        <taxon>Nakamurella</taxon>
    </lineage>
</organism>
<dbReference type="PRINTS" id="PR00922">
    <property type="entry name" value="DADACBPTASE3"/>
</dbReference>
<evidence type="ECO:0000256" key="1">
    <source>
        <dbReference type="ARBA" id="ARBA00006096"/>
    </source>
</evidence>
<keyword evidence="4" id="KW-0812">Transmembrane</keyword>
<dbReference type="GO" id="GO:0009002">
    <property type="term" value="F:serine-type D-Ala-D-Ala carboxypeptidase activity"/>
    <property type="evidence" value="ECO:0007669"/>
    <property type="project" value="UniProtKB-EC"/>
</dbReference>
<dbReference type="PANTHER" id="PTHR30023">
    <property type="entry name" value="D-ALANYL-D-ALANINE CARBOXYPEPTIDASE"/>
    <property type="match status" value="1"/>
</dbReference>
<dbReference type="GO" id="GO:0000270">
    <property type="term" value="P:peptidoglycan metabolic process"/>
    <property type="evidence" value="ECO:0007669"/>
    <property type="project" value="TreeGrafter"/>
</dbReference>
<proteinExistence type="inferred from homology"/>
<sequence>MTRTRACCAGDGRQERIRPMHHGTPPRGRRSRRGLIIALSVTLVVVLGAAAAVVFWPRSSGGGTAGPSTLTVTGSSVVDPPVQIDGPGLQAMTAQRGKNPTAAKVAARLAPALANPALGQFKGIVLDGATGNPLWRQAQGDLIQPASTLKLLTGAALLTSVDPSKRLTTKVVAGPEPGDIIMVGGGDVTLSAAPAGVTGVYPGAPTVADLAAQVQASGYEVKRILLDTTYWSGPELANGWSTADITGTPTVGKGFITNMQPLMVDGDRLDQGNLESRRSGLPARTAGTALARALGLPDIDVVPGAQATGDEQVLGQVQSQPVSILLSQALLNSDNVLAEALGREVAIAKQAPPTFDGMVAAIAQGLNDIGLDTTGLVMADASGLSTENRAPSTLLAEVMQLAVSGTIPNLAGMLSGLPVAGVSGTLAERFQTAGGRPAVGWARAKTGTVDVTYALVGYVPDVDGRVLVFALNTNGASGTPSRTAQDVVVAALRSCGCT</sequence>
<dbReference type="GO" id="GO:0006508">
    <property type="term" value="P:proteolysis"/>
    <property type="evidence" value="ECO:0007669"/>
    <property type="project" value="InterPro"/>
</dbReference>
<feature type="region of interest" description="Disordered" evidence="3">
    <location>
        <begin position="1"/>
        <end position="30"/>
    </location>
</feature>